<gene>
    <name evidence="4" type="ORF">C4532_15010</name>
</gene>
<dbReference type="PANTHER" id="PTHR43072">
    <property type="entry name" value="N-ACETYLTRANSFERASE"/>
    <property type="match status" value="1"/>
</dbReference>
<organism evidence="4 5">
    <name type="scientific">Candidatus Abyssobacteria bacterium SURF_17</name>
    <dbReference type="NCBI Taxonomy" id="2093361"/>
    <lineage>
        <taxon>Bacteria</taxon>
        <taxon>Pseudomonadati</taxon>
        <taxon>Candidatus Hydrogenedentota</taxon>
        <taxon>Candidatus Abyssobacteria</taxon>
    </lineage>
</organism>
<dbReference type="InterPro" id="IPR000182">
    <property type="entry name" value="GNAT_dom"/>
</dbReference>
<evidence type="ECO:0000259" key="3">
    <source>
        <dbReference type="PROSITE" id="PS51186"/>
    </source>
</evidence>
<protein>
    <submittedName>
        <fullName evidence="4">N-acetyltransferase</fullName>
    </submittedName>
</protein>
<evidence type="ECO:0000313" key="5">
    <source>
        <dbReference type="Proteomes" id="UP000285961"/>
    </source>
</evidence>
<dbReference type="CDD" id="cd04301">
    <property type="entry name" value="NAT_SF"/>
    <property type="match status" value="1"/>
</dbReference>
<proteinExistence type="predicted"/>
<comment type="caution">
    <text evidence="4">The sequence shown here is derived from an EMBL/GenBank/DDBJ whole genome shotgun (WGS) entry which is preliminary data.</text>
</comment>
<dbReference type="PANTHER" id="PTHR43072:SF23">
    <property type="entry name" value="UPF0039 PROTEIN C11D3.02C"/>
    <property type="match status" value="1"/>
</dbReference>
<dbReference type="AlphaFoldDB" id="A0A419ETG2"/>
<evidence type="ECO:0000256" key="1">
    <source>
        <dbReference type="ARBA" id="ARBA00022679"/>
    </source>
</evidence>
<evidence type="ECO:0000256" key="2">
    <source>
        <dbReference type="ARBA" id="ARBA00023315"/>
    </source>
</evidence>
<reference evidence="4 5" key="1">
    <citation type="journal article" date="2017" name="ISME J.">
        <title>Energy and carbon metabolisms in a deep terrestrial subsurface fluid microbial community.</title>
        <authorList>
            <person name="Momper L."/>
            <person name="Jungbluth S.P."/>
            <person name="Lee M.D."/>
            <person name="Amend J.P."/>
        </authorList>
    </citation>
    <scope>NUCLEOTIDE SEQUENCE [LARGE SCALE GENOMIC DNA]</scope>
    <source>
        <strain evidence="4">SURF_17</strain>
    </source>
</reference>
<dbReference type="PROSITE" id="PS51186">
    <property type="entry name" value="GNAT"/>
    <property type="match status" value="1"/>
</dbReference>
<keyword evidence="1 4" id="KW-0808">Transferase</keyword>
<accession>A0A419ETG2</accession>
<dbReference type="EMBL" id="QZKI01000108">
    <property type="protein sequence ID" value="RJP67098.1"/>
    <property type="molecule type" value="Genomic_DNA"/>
</dbReference>
<dbReference type="InterPro" id="IPR016181">
    <property type="entry name" value="Acyl_CoA_acyltransferase"/>
</dbReference>
<dbReference type="Pfam" id="PF00583">
    <property type="entry name" value="Acetyltransf_1"/>
    <property type="match status" value="1"/>
</dbReference>
<dbReference type="GO" id="GO:0016747">
    <property type="term" value="F:acyltransferase activity, transferring groups other than amino-acyl groups"/>
    <property type="evidence" value="ECO:0007669"/>
    <property type="project" value="InterPro"/>
</dbReference>
<dbReference type="Proteomes" id="UP000285961">
    <property type="component" value="Unassembled WGS sequence"/>
</dbReference>
<sequence length="165" mass="19052">MNCTLVPMAENDREAVVDIFNHYVEKSFAAYPEQKMPSEFFDFLLEVTQGYPAIVVKDRDAGEAVVGFGFMRAYHHIETLRRTAEIAYFIRPEYTRKGLGHSIIEHFIQEAQSCGVDSLLANISSLNEQSLSFHKKMGFEQCGRFRRVGRKFGKDFDVIWMQKLL</sequence>
<feature type="domain" description="N-acetyltransferase" evidence="3">
    <location>
        <begin position="3"/>
        <end position="165"/>
    </location>
</feature>
<name>A0A419ETG2_9BACT</name>
<evidence type="ECO:0000313" key="4">
    <source>
        <dbReference type="EMBL" id="RJP67098.1"/>
    </source>
</evidence>
<keyword evidence="2" id="KW-0012">Acyltransferase</keyword>
<dbReference type="SUPFAM" id="SSF55729">
    <property type="entry name" value="Acyl-CoA N-acyltransferases (Nat)"/>
    <property type="match status" value="1"/>
</dbReference>
<dbReference type="Gene3D" id="3.40.630.30">
    <property type="match status" value="1"/>
</dbReference>